<evidence type="ECO:0000256" key="1">
    <source>
        <dbReference type="SAM" id="Phobius"/>
    </source>
</evidence>
<sequence>MEVFFQYFTREGQGPPCVDIDKVDNVYVAGLNSGNVFQISQNGPVLQIITEVLLSMLVRIRNFYIKEIFSAGSDISKLIDRSTQSATLQKLKKPHAEDQTLHKSNGKVESRIRYYRHHGNKLRDEPQTSVYWMIVLTSAVFTHFLPLILSLLTLQRFIM</sequence>
<accession>A0AAE0W1U2</accession>
<reference evidence="2" key="2">
    <citation type="journal article" date="2021" name="Genome Biol. Evol.">
        <title>Developing a high-quality reference genome for a parasitic bivalve with doubly uniparental inheritance (Bivalvia: Unionida).</title>
        <authorList>
            <person name="Smith C.H."/>
        </authorList>
    </citation>
    <scope>NUCLEOTIDE SEQUENCE</scope>
    <source>
        <strain evidence="2">CHS0354</strain>
        <tissue evidence="2">Mantle</tissue>
    </source>
</reference>
<evidence type="ECO:0000313" key="3">
    <source>
        <dbReference type="Proteomes" id="UP001195483"/>
    </source>
</evidence>
<keyword evidence="1" id="KW-0472">Membrane</keyword>
<keyword evidence="1" id="KW-0812">Transmembrane</keyword>
<feature type="transmembrane region" description="Helical" evidence="1">
    <location>
        <begin position="130"/>
        <end position="154"/>
    </location>
</feature>
<dbReference type="Proteomes" id="UP001195483">
    <property type="component" value="Unassembled WGS sequence"/>
</dbReference>
<comment type="caution">
    <text evidence="2">The sequence shown here is derived from an EMBL/GenBank/DDBJ whole genome shotgun (WGS) entry which is preliminary data.</text>
</comment>
<dbReference type="EMBL" id="JAEAOA010002123">
    <property type="protein sequence ID" value="KAK3598948.1"/>
    <property type="molecule type" value="Genomic_DNA"/>
</dbReference>
<dbReference type="AlphaFoldDB" id="A0AAE0W1U2"/>
<evidence type="ECO:0000313" key="2">
    <source>
        <dbReference type="EMBL" id="KAK3598948.1"/>
    </source>
</evidence>
<proteinExistence type="predicted"/>
<reference evidence="2" key="1">
    <citation type="journal article" date="2021" name="Genome Biol. Evol.">
        <title>A High-Quality Reference Genome for a Parasitic Bivalve with Doubly Uniparental Inheritance (Bivalvia: Unionida).</title>
        <authorList>
            <person name="Smith C.H."/>
        </authorList>
    </citation>
    <scope>NUCLEOTIDE SEQUENCE</scope>
    <source>
        <strain evidence="2">CHS0354</strain>
    </source>
</reference>
<name>A0AAE0W1U2_9BIVA</name>
<keyword evidence="1" id="KW-1133">Transmembrane helix</keyword>
<protein>
    <submittedName>
        <fullName evidence="2">Uncharacterized protein</fullName>
    </submittedName>
</protein>
<gene>
    <name evidence="2" type="ORF">CHS0354_036265</name>
</gene>
<reference evidence="2" key="3">
    <citation type="submission" date="2023-05" db="EMBL/GenBank/DDBJ databases">
        <authorList>
            <person name="Smith C.H."/>
        </authorList>
    </citation>
    <scope>NUCLEOTIDE SEQUENCE</scope>
    <source>
        <strain evidence="2">CHS0354</strain>
        <tissue evidence="2">Mantle</tissue>
    </source>
</reference>
<organism evidence="2 3">
    <name type="scientific">Potamilus streckersoni</name>
    <dbReference type="NCBI Taxonomy" id="2493646"/>
    <lineage>
        <taxon>Eukaryota</taxon>
        <taxon>Metazoa</taxon>
        <taxon>Spiralia</taxon>
        <taxon>Lophotrochozoa</taxon>
        <taxon>Mollusca</taxon>
        <taxon>Bivalvia</taxon>
        <taxon>Autobranchia</taxon>
        <taxon>Heteroconchia</taxon>
        <taxon>Palaeoheterodonta</taxon>
        <taxon>Unionida</taxon>
        <taxon>Unionoidea</taxon>
        <taxon>Unionidae</taxon>
        <taxon>Ambleminae</taxon>
        <taxon>Lampsilini</taxon>
        <taxon>Potamilus</taxon>
    </lineage>
</organism>
<keyword evidence="3" id="KW-1185">Reference proteome</keyword>